<comment type="similarity">
    <text evidence="1">Belongs to the YciI family.</text>
</comment>
<dbReference type="SUPFAM" id="SSF54909">
    <property type="entry name" value="Dimeric alpha+beta barrel"/>
    <property type="match status" value="1"/>
</dbReference>
<accession>A0A1I7DZI4</accession>
<dbReference type="AlphaFoldDB" id="A0A1I7DZI4"/>
<sequence length="139" mass="15481">MRFMVMVKASPETEAGIMPTRELLTEMGRYNEALVEAGVLVSGEGLKASRHGARVRFSGASREVVHGPFGSPNDLVAGFWIFRVDSLDEAIEWVKRCPNPMISDSDIEIRQILEDDDFGAAFDDPLREQEAQLRARLAD</sequence>
<evidence type="ECO:0000259" key="2">
    <source>
        <dbReference type="Pfam" id="PF03795"/>
    </source>
</evidence>
<dbReference type="PANTHER" id="PTHR35174">
    <property type="entry name" value="BLL7171 PROTEIN-RELATED"/>
    <property type="match status" value="1"/>
</dbReference>
<protein>
    <submittedName>
        <fullName evidence="3">Dehydrogenase</fullName>
    </submittedName>
</protein>
<evidence type="ECO:0000256" key="1">
    <source>
        <dbReference type="ARBA" id="ARBA00007689"/>
    </source>
</evidence>
<dbReference type="PANTHER" id="PTHR35174:SF4">
    <property type="entry name" value="BLL7163 PROTEIN"/>
    <property type="match status" value="1"/>
</dbReference>
<dbReference type="RefSeq" id="WP_090515300.1">
    <property type="nucleotide sequence ID" value="NZ_FPBC01000017.1"/>
</dbReference>
<dbReference type="Gene3D" id="3.30.70.1060">
    <property type="entry name" value="Dimeric alpha+beta barrel"/>
    <property type="match status" value="1"/>
</dbReference>
<gene>
    <name evidence="3" type="ORF">PMYSY11_3522</name>
</gene>
<feature type="domain" description="YCII-related" evidence="2">
    <location>
        <begin position="1"/>
        <end position="112"/>
    </location>
</feature>
<evidence type="ECO:0000313" key="3">
    <source>
        <dbReference type="EMBL" id="VEV98566.1"/>
    </source>
</evidence>
<dbReference type="STRING" id="437900.GCA_001940335_04077"/>
<name>A0A1I7DZI4_9PSED</name>
<reference evidence="3" key="1">
    <citation type="submission" date="2019-02" db="EMBL/GenBank/DDBJ databases">
        <authorList>
            <consortium name="Genoscope - CEA"/>
            <person name="William W."/>
        </authorList>
    </citation>
    <scope>NUCLEOTIDE SEQUENCE [LARGE SCALE GENOMIC DNA]</scope>
    <source>
        <strain evidence="3">YSy11</strain>
    </source>
</reference>
<dbReference type="Pfam" id="PF03795">
    <property type="entry name" value="YCII"/>
    <property type="match status" value="1"/>
</dbReference>
<dbReference type="InterPro" id="IPR005545">
    <property type="entry name" value="YCII"/>
</dbReference>
<dbReference type="EMBL" id="LR215729">
    <property type="protein sequence ID" value="VEV98566.1"/>
    <property type="molecule type" value="Genomic_DNA"/>
</dbReference>
<dbReference type="InterPro" id="IPR011008">
    <property type="entry name" value="Dimeric_a/b-barrel"/>
</dbReference>
<organism evidence="3">
    <name type="scientific">Pseudomonas marincola</name>
    <dbReference type="NCBI Taxonomy" id="437900"/>
    <lineage>
        <taxon>Bacteria</taxon>
        <taxon>Pseudomonadati</taxon>
        <taxon>Pseudomonadota</taxon>
        <taxon>Gammaproteobacteria</taxon>
        <taxon>Pseudomonadales</taxon>
        <taxon>Pseudomonadaceae</taxon>
        <taxon>Pseudomonas</taxon>
    </lineage>
</organism>
<proteinExistence type="inferred from homology"/>